<evidence type="ECO:0000259" key="7">
    <source>
        <dbReference type="Pfam" id="PF04024"/>
    </source>
</evidence>
<dbReference type="OrthoDB" id="9815286at2"/>
<feature type="domain" description="Phage shock protein PspC N-terminal" evidence="7">
    <location>
        <begin position="4"/>
        <end position="62"/>
    </location>
</feature>
<evidence type="ECO:0000256" key="6">
    <source>
        <dbReference type="SAM" id="Phobius"/>
    </source>
</evidence>
<keyword evidence="3 6" id="KW-0812">Transmembrane</keyword>
<dbReference type="GO" id="GO:0005886">
    <property type="term" value="C:plasma membrane"/>
    <property type="evidence" value="ECO:0007669"/>
    <property type="project" value="UniProtKB-SubCell"/>
</dbReference>
<feature type="transmembrane region" description="Helical" evidence="6">
    <location>
        <begin position="34"/>
        <end position="59"/>
    </location>
</feature>
<keyword evidence="9" id="KW-1185">Reference proteome</keyword>
<keyword evidence="4 6" id="KW-1133">Transmembrane helix</keyword>
<evidence type="ECO:0000256" key="2">
    <source>
        <dbReference type="ARBA" id="ARBA00022475"/>
    </source>
</evidence>
<evidence type="ECO:0000313" key="8">
    <source>
        <dbReference type="EMBL" id="SER81021.1"/>
    </source>
</evidence>
<dbReference type="Pfam" id="PF04024">
    <property type="entry name" value="PspC"/>
    <property type="match status" value="1"/>
</dbReference>
<dbReference type="InterPro" id="IPR007168">
    <property type="entry name" value="Phageshock_PspC_N"/>
</dbReference>
<dbReference type="AlphaFoldDB" id="A0A1H9S7U2"/>
<comment type="subcellular location">
    <subcellularLocation>
        <location evidence="1">Cell membrane</location>
        <topology evidence="1">Single-pass membrane protein</topology>
    </subcellularLocation>
</comment>
<protein>
    <submittedName>
        <fullName evidence="8">Phage shock protein C (PspC) family protein</fullName>
    </submittedName>
</protein>
<keyword evidence="5 6" id="KW-0472">Membrane</keyword>
<dbReference type="STRING" id="531814.SAMN04487944_110118"/>
<sequence length="65" mass="7168">MNTKLYRSENNKMLAGVLGGIAENFNLDPSLLRLIYVIVFIFTAGFPLLILYIAAAVIIPKKGVQ</sequence>
<evidence type="ECO:0000313" key="9">
    <source>
        <dbReference type="Proteomes" id="UP000199687"/>
    </source>
</evidence>
<name>A0A1H9S7U2_9BACI</name>
<dbReference type="PANTHER" id="PTHR33885:SF3">
    <property type="entry name" value="PHAGE SHOCK PROTEIN C"/>
    <property type="match status" value="1"/>
</dbReference>
<dbReference type="PANTHER" id="PTHR33885">
    <property type="entry name" value="PHAGE SHOCK PROTEIN C"/>
    <property type="match status" value="1"/>
</dbReference>
<dbReference type="RefSeq" id="WP_089741079.1">
    <property type="nucleotide sequence ID" value="NZ_FOGL01000010.1"/>
</dbReference>
<dbReference type="EMBL" id="FOGL01000010">
    <property type="protein sequence ID" value="SER81021.1"/>
    <property type="molecule type" value="Genomic_DNA"/>
</dbReference>
<proteinExistence type="predicted"/>
<evidence type="ECO:0000256" key="4">
    <source>
        <dbReference type="ARBA" id="ARBA00022989"/>
    </source>
</evidence>
<evidence type="ECO:0000256" key="5">
    <source>
        <dbReference type="ARBA" id="ARBA00023136"/>
    </source>
</evidence>
<evidence type="ECO:0000256" key="3">
    <source>
        <dbReference type="ARBA" id="ARBA00022692"/>
    </source>
</evidence>
<evidence type="ECO:0000256" key="1">
    <source>
        <dbReference type="ARBA" id="ARBA00004162"/>
    </source>
</evidence>
<accession>A0A1H9S7U2</accession>
<keyword evidence="2" id="KW-1003">Cell membrane</keyword>
<organism evidence="8 9">
    <name type="scientific">Gracilibacillus ureilyticus</name>
    <dbReference type="NCBI Taxonomy" id="531814"/>
    <lineage>
        <taxon>Bacteria</taxon>
        <taxon>Bacillati</taxon>
        <taxon>Bacillota</taxon>
        <taxon>Bacilli</taxon>
        <taxon>Bacillales</taxon>
        <taxon>Bacillaceae</taxon>
        <taxon>Gracilibacillus</taxon>
    </lineage>
</organism>
<gene>
    <name evidence="8" type="ORF">SAMN04487944_110118</name>
</gene>
<reference evidence="8 9" key="1">
    <citation type="submission" date="2016-10" db="EMBL/GenBank/DDBJ databases">
        <authorList>
            <person name="de Groot N.N."/>
        </authorList>
    </citation>
    <scope>NUCLEOTIDE SEQUENCE [LARGE SCALE GENOMIC DNA]</scope>
    <source>
        <strain evidence="8 9">CGMCC 1.7727</strain>
    </source>
</reference>
<dbReference type="InterPro" id="IPR052027">
    <property type="entry name" value="PspC"/>
</dbReference>
<dbReference type="Proteomes" id="UP000199687">
    <property type="component" value="Unassembled WGS sequence"/>
</dbReference>